<dbReference type="Gene3D" id="3.20.20.140">
    <property type="entry name" value="Metal-dependent hydrolases"/>
    <property type="match status" value="1"/>
</dbReference>
<comment type="caution">
    <text evidence="2">The sequence shown here is derived from an EMBL/GenBank/DDBJ whole genome shotgun (WGS) entry which is preliminary data.</text>
</comment>
<dbReference type="RefSeq" id="WP_059082870.1">
    <property type="nucleotide sequence ID" value="NZ_BCMM01000031.1"/>
</dbReference>
<reference evidence="3" key="1">
    <citation type="submission" date="2015-11" db="EMBL/GenBank/DDBJ databases">
        <authorList>
            <consortium name="Cross-ministerial Strategic Innovation Promotion Program (SIP) consortium"/>
            <person name="Tomihama T."/>
            <person name="Ikenaga M."/>
            <person name="Sakai M."/>
            <person name="Okubo T."/>
            <person name="Ikeda S."/>
        </authorList>
    </citation>
    <scope>NUCLEOTIDE SEQUENCE [LARGE SCALE GENOMIC DNA]</scope>
    <source>
        <strain evidence="3">S58</strain>
    </source>
</reference>
<accession>A0A100JTQ3</accession>
<keyword evidence="2" id="KW-0378">Hydrolase</keyword>
<reference evidence="3" key="3">
    <citation type="submission" date="2016-02" db="EMBL/GenBank/DDBJ databases">
        <title>Draft genome of pathogenic Streptomyces sp. in Japan.</title>
        <authorList>
            <person name="Tomihama T."/>
            <person name="Ikenaga M."/>
            <person name="Sakai M."/>
            <person name="Okubo T."/>
            <person name="Ikeda S."/>
        </authorList>
    </citation>
    <scope>NUCLEOTIDE SEQUENCE [LARGE SCALE GENOMIC DNA]</scope>
    <source>
        <strain evidence="3">S58</strain>
    </source>
</reference>
<dbReference type="Pfam" id="PF04909">
    <property type="entry name" value="Amidohydro_2"/>
    <property type="match status" value="1"/>
</dbReference>
<proteinExistence type="predicted"/>
<name>A0A100JTQ3_STRSC</name>
<dbReference type="PANTHER" id="PTHR42889:SF1">
    <property type="entry name" value="BLR3681 PROTEIN"/>
    <property type="match status" value="1"/>
</dbReference>
<dbReference type="Proteomes" id="UP000067448">
    <property type="component" value="Unassembled WGS sequence"/>
</dbReference>
<evidence type="ECO:0000313" key="2">
    <source>
        <dbReference type="EMBL" id="GAQ65514.1"/>
    </source>
</evidence>
<reference evidence="2 3" key="2">
    <citation type="journal article" date="2016" name="Genome Announc.">
        <title>Draft Genome Sequences of Streptomyces scabiei S58, Streptomyces turgidiscabies T45, and Streptomyces acidiscabies a10, the Pathogens of Potato Common Scab, Isolated in Japan.</title>
        <authorList>
            <person name="Tomihama T."/>
            <person name="Nishi Y."/>
            <person name="Sakai M."/>
            <person name="Ikenaga M."/>
            <person name="Okubo T."/>
            <person name="Ikeda S."/>
        </authorList>
    </citation>
    <scope>NUCLEOTIDE SEQUENCE [LARGE SCALE GENOMIC DNA]</scope>
    <source>
        <strain evidence="2 3">S58</strain>
    </source>
</reference>
<dbReference type="PANTHER" id="PTHR42889">
    <property type="entry name" value="BLR3681 PROTEIN"/>
    <property type="match status" value="1"/>
</dbReference>
<protein>
    <submittedName>
        <fullName evidence="2">Amidohydrolase</fullName>
    </submittedName>
</protein>
<organism evidence="2 3">
    <name type="scientific">Streptomyces scabiei</name>
    <dbReference type="NCBI Taxonomy" id="1930"/>
    <lineage>
        <taxon>Bacteria</taxon>
        <taxon>Bacillati</taxon>
        <taxon>Actinomycetota</taxon>
        <taxon>Actinomycetes</taxon>
        <taxon>Kitasatosporales</taxon>
        <taxon>Streptomycetaceae</taxon>
        <taxon>Streptomyces</taxon>
    </lineage>
</organism>
<dbReference type="OrthoDB" id="7325417at2"/>
<dbReference type="InterPro" id="IPR006680">
    <property type="entry name" value="Amidohydro-rel"/>
</dbReference>
<sequence>MIEDFLVVEGVAHNYNFRPENCVNPHIGAAIGEHLYGLHKRVGGPEYTLERSTYMQGAGADIIGRALLAESQTDVIAYHETPIYGHFRDGGSALGIGLEMREKWPERVLIYGAVSPLRPGALDRVDELVEKHRVNALKLYPIDVVEGRVTALDMGDPEICFPLLERARQHGLKVVAIHKALPVGPGPTSALGMSDVEAAALAFPDLTFEVVHGGMAFVEETALQLESFRNIWVNLEATSFMAVYAPRRFAQAMGAFLQAGAAERIIWATGCDAVHPRPAIEAFWNFEMPCDLIEEYGMPELTKEIKADILGRNFLRMHGIDEKDLRARIRGDEFDTTELRQPWGGRVAPVDDLLAGAR</sequence>
<dbReference type="AlphaFoldDB" id="A0A100JTQ3"/>
<dbReference type="SUPFAM" id="SSF51556">
    <property type="entry name" value="Metallo-dependent hydrolases"/>
    <property type="match status" value="1"/>
</dbReference>
<dbReference type="InterPro" id="IPR032466">
    <property type="entry name" value="Metal_Hydrolase"/>
</dbReference>
<gene>
    <name evidence="2" type="ORF">SsS58_05923</name>
</gene>
<dbReference type="EMBL" id="BCMM01000031">
    <property type="protein sequence ID" value="GAQ65514.1"/>
    <property type="molecule type" value="Genomic_DNA"/>
</dbReference>
<evidence type="ECO:0000313" key="3">
    <source>
        <dbReference type="Proteomes" id="UP000067448"/>
    </source>
</evidence>
<evidence type="ECO:0000259" key="1">
    <source>
        <dbReference type="Pfam" id="PF04909"/>
    </source>
</evidence>
<feature type="domain" description="Amidohydrolase-related" evidence="1">
    <location>
        <begin position="99"/>
        <end position="316"/>
    </location>
</feature>
<dbReference type="GO" id="GO:0016787">
    <property type="term" value="F:hydrolase activity"/>
    <property type="evidence" value="ECO:0007669"/>
    <property type="project" value="UniProtKB-KW"/>
</dbReference>